<organism evidence="1 2">
    <name type="scientific">Eumeta variegata</name>
    <name type="common">Bagworm moth</name>
    <name type="synonym">Eumeta japonica</name>
    <dbReference type="NCBI Taxonomy" id="151549"/>
    <lineage>
        <taxon>Eukaryota</taxon>
        <taxon>Metazoa</taxon>
        <taxon>Ecdysozoa</taxon>
        <taxon>Arthropoda</taxon>
        <taxon>Hexapoda</taxon>
        <taxon>Insecta</taxon>
        <taxon>Pterygota</taxon>
        <taxon>Neoptera</taxon>
        <taxon>Endopterygota</taxon>
        <taxon>Lepidoptera</taxon>
        <taxon>Glossata</taxon>
        <taxon>Ditrysia</taxon>
        <taxon>Tineoidea</taxon>
        <taxon>Psychidae</taxon>
        <taxon>Oiketicinae</taxon>
        <taxon>Eumeta</taxon>
    </lineage>
</organism>
<accession>A0A4C1XDH3</accession>
<reference evidence="1 2" key="1">
    <citation type="journal article" date="2019" name="Commun. Biol.">
        <title>The bagworm genome reveals a unique fibroin gene that provides high tensile strength.</title>
        <authorList>
            <person name="Kono N."/>
            <person name="Nakamura H."/>
            <person name="Ohtoshi R."/>
            <person name="Tomita M."/>
            <person name="Numata K."/>
            <person name="Arakawa K."/>
        </authorList>
    </citation>
    <scope>NUCLEOTIDE SEQUENCE [LARGE SCALE GENOMIC DNA]</scope>
</reference>
<gene>
    <name evidence="1" type="ORF">EVAR_37510_1</name>
</gene>
<dbReference type="OrthoDB" id="7382669at2759"/>
<comment type="caution">
    <text evidence="1">The sequence shown here is derived from an EMBL/GenBank/DDBJ whole genome shotgun (WGS) entry which is preliminary data.</text>
</comment>
<dbReference type="AlphaFoldDB" id="A0A4C1XDH3"/>
<proteinExistence type="predicted"/>
<protein>
    <submittedName>
        <fullName evidence="1">Uncharacterized protein</fullName>
    </submittedName>
</protein>
<evidence type="ECO:0000313" key="2">
    <source>
        <dbReference type="Proteomes" id="UP000299102"/>
    </source>
</evidence>
<dbReference type="EMBL" id="BGZK01000788">
    <property type="protein sequence ID" value="GBP60474.1"/>
    <property type="molecule type" value="Genomic_DNA"/>
</dbReference>
<dbReference type="Proteomes" id="UP000299102">
    <property type="component" value="Unassembled WGS sequence"/>
</dbReference>
<name>A0A4C1XDH3_EUMVA</name>
<keyword evidence="2" id="KW-1185">Reference proteome</keyword>
<sequence length="141" mass="16158">MWVHMAGFYVVGSALLRAQRPALVLIIKAYRSTSMDALTVLAEILPADFEVARCGKMESHKHGNTAREMAAFKKSSLCEEPLKRILAGALDRRGEGTKRLYDMRLNERKDCDYGWTDETRDHVLWDYPLYDKERLDGMFVG</sequence>
<evidence type="ECO:0000313" key="1">
    <source>
        <dbReference type="EMBL" id="GBP60474.1"/>
    </source>
</evidence>